<name>A0A0N4XF28_NIPBR</name>
<evidence type="ECO:0000313" key="3">
    <source>
        <dbReference type="Proteomes" id="UP000271162"/>
    </source>
</evidence>
<accession>A0A0N4XF28</accession>
<evidence type="ECO:0000313" key="2">
    <source>
        <dbReference type="EMBL" id="VDL64394.1"/>
    </source>
</evidence>
<evidence type="ECO:0000256" key="1">
    <source>
        <dbReference type="SAM" id="Phobius"/>
    </source>
</evidence>
<sequence length="78" mass="8757">MLRNEEKDHYIKESGKKATKGQLLGRVQLVNEVGMPCSSATAEAEGATMKTRHAFLWSHMTDIFSLLFAMLLLMCIVK</sequence>
<organism evidence="4">
    <name type="scientific">Nippostrongylus brasiliensis</name>
    <name type="common">Rat hookworm</name>
    <dbReference type="NCBI Taxonomy" id="27835"/>
    <lineage>
        <taxon>Eukaryota</taxon>
        <taxon>Metazoa</taxon>
        <taxon>Ecdysozoa</taxon>
        <taxon>Nematoda</taxon>
        <taxon>Chromadorea</taxon>
        <taxon>Rhabditida</taxon>
        <taxon>Rhabditina</taxon>
        <taxon>Rhabditomorpha</taxon>
        <taxon>Strongyloidea</taxon>
        <taxon>Heligmosomidae</taxon>
        <taxon>Nippostrongylus</taxon>
    </lineage>
</organism>
<dbReference type="Proteomes" id="UP000271162">
    <property type="component" value="Unassembled WGS sequence"/>
</dbReference>
<keyword evidence="1" id="KW-1133">Transmembrane helix</keyword>
<reference evidence="4" key="1">
    <citation type="submission" date="2017-02" db="UniProtKB">
        <authorList>
            <consortium name="WormBaseParasite"/>
        </authorList>
    </citation>
    <scope>IDENTIFICATION</scope>
</reference>
<keyword evidence="1" id="KW-0472">Membrane</keyword>
<gene>
    <name evidence="2" type="ORF">NBR_LOCUS1131</name>
</gene>
<proteinExistence type="predicted"/>
<dbReference type="EMBL" id="UYSL01000768">
    <property type="protein sequence ID" value="VDL64394.1"/>
    <property type="molecule type" value="Genomic_DNA"/>
</dbReference>
<keyword evidence="1" id="KW-0812">Transmembrane</keyword>
<keyword evidence="3" id="KW-1185">Reference proteome</keyword>
<dbReference type="AlphaFoldDB" id="A0A0N4XF28"/>
<dbReference type="WBParaSite" id="NBR_0000113001-mRNA-1">
    <property type="protein sequence ID" value="NBR_0000113001-mRNA-1"/>
    <property type="gene ID" value="NBR_0000113001"/>
</dbReference>
<protein>
    <submittedName>
        <fullName evidence="4">Transmembrane protein</fullName>
    </submittedName>
</protein>
<evidence type="ECO:0000313" key="4">
    <source>
        <dbReference type="WBParaSite" id="NBR_0000113001-mRNA-1"/>
    </source>
</evidence>
<feature type="transmembrane region" description="Helical" evidence="1">
    <location>
        <begin position="56"/>
        <end position="77"/>
    </location>
</feature>
<reference evidence="2 3" key="2">
    <citation type="submission" date="2018-11" db="EMBL/GenBank/DDBJ databases">
        <authorList>
            <consortium name="Pathogen Informatics"/>
        </authorList>
    </citation>
    <scope>NUCLEOTIDE SEQUENCE [LARGE SCALE GENOMIC DNA]</scope>
</reference>